<dbReference type="eggNOG" id="COG1716">
    <property type="taxonomic scope" value="Bacteria"/>
</dbReference>
<dbReference type="KEGG" id="caby:Cabys_3047"/>
<dbReference type="EMBL" id="CP018099">
    <property type="protein sequence ID" value="APF19795.1"/>
    <property type="molecule type" value="Genomic_DNA"/>
</dbReference>
<dbReference type="PROSITE" id="PS50006">
    <property type="entry name" value="FHA_DOMAIN"/>
    <property type="match status" value="1"/>
</dbReference>
<evidence type="ECO:0000313" key="5">
    <source>
        <dbReference type="Proteomes" id="UP000183868"/>
    </source>
</evidence>
<dbReference type="STRING" id="880073.Cabys_3047"/>
<gene>
    <name evidence="2" type="ORF">Cabys_3047</name>
    <name evidence="3" type="ORF">Calab_0250</name>
</gene>
<evidence type="ECO:0000313" key="4">
    <source>
        <dbReference type="Proteomes" id="UP000004671"/>
    </source>
</evidence>
<dbReference type="RefSeq" id="WP_006926799.1">
    <property type="nucleotide sequence ID" value="NZ_CM001402.1"/>
</dbReference>
<dbReference type="HOGENOM" id="CLU_094173_1_0_0"/>
<evidence type="ECO:0000259" key="1">
    <source>
        <dbReference type="PROSITE" id="PS50006"/>
    </source>
</evidence>
<dbReference type="AlphaFoldDB" id="H1XNV9"/>
<organism evidence="3 4">
    <name type="scientific">Caldithrix abyssi DSM 13497</name>
    <dbReference type="NCBI Taxonomy" id="880073"/>
    <lineage>
        <taxon>Bacteria</taxon>
        <taxon>Pseudomonadati</taxon>
        <taxon>Calditrichota</taxon>
        <taxon>Calditrichia</taxon>
        <taxon>Calditrichales</taxon>
        <taxon>Calditrichaceae</taxon>
        <taxon>Caldithrix</taxon>
    </lineage>
</organism>
<evidence type="ECO:0000313" key="2">
    <source>
        <dbReference type="EMBL" id="APF19795.1"/>
    </source>
</evidence>
<keyword evidence="4" id="KW-1185">Reference proteome</keyword>
<dbReference type="Pfam" id="PF00498">
    <property type="entry name" value="FHA"/>
    <property type="match status" value="1"/>
</dbReference>
<dbReference type="SUPFAM" id="SSF49879">
    <property type="entry name" value="SMAD/FHA domain"/>
    <property type="match status" value="1"/>
</dbReference>
<dbReference type="OrthoDB" id="949044at2"/>
<dbReference type="EMBL" id="CM001402">
    <property type="protein sequence ID" value="EHO39899.1"/>
    <property type="molecule type" value="Genomic_DNA"/>
</dbReference>
<dbReference type="InterPro" id="IPR008984">
    <property type="entry name" value="SMAD_FHA_dom_sf"/>
</dbReference>
<dbReference type="Proteomes" id="UP000004671">
    <property type="component" value="Chromosome"/>
</dbReference>
<dbReference type="InterPro" id="IPR000253">
    <property type="entry name" value="FHA_dom"/>
</dbReference>
<name>H1XNV9_CALAY</name>
<dbReference type="PaxDb" id="880073-Calab_0250"/>
<dbReference type="SMART" id="SM00240">
    <property type="entry name" value="FHA"/>
    <property type="match status" value="1"/>
</dbReference>
<dbReference type="InParanoid" id="H1XNV9"/>
<accession>H1XNV9</accession>
<evidence type="ECO:0000313" key="3">
    <source>
        <dbReference type="EMBL" id="EHO39899.1"/>
    </source>
</evidence>
<dbReference type="Gene3D" id="2.60.200.20">
    <property type="match status" value="1"/>
</dbReference>
<feature type="domain" description="FHA" evidence="1">
    <location>
        <begin position="123"/>
        <end position="172"/>
    </location>
</feature>
<reference evidence="2 5" key="2">
    <citation type="submission" date="2016-11" db="EMBL/GenBank/DDBJ databases">
        <title>Genomic analysis of Caldithrix abyssi and proposal of a novel bacterial phylum Caldithrichaeota.</title>
        <authorList>
            <person name="Kublanov I."/>
            <person name="Sigalova O."/>
            <person name="Gavrilov S."/>
            <person name="Lebedinsky A."/>
            <person name="Ivanova N."/>
            <person name="Daum C."/>
            <person name="Reddy T."/>
            <person name="Klenk H.P."/>
            <person name="Goker M."/>
            <person name="Reva O."/>
            <person name="Miroshnichenko M."/>
            <person name="Kyprides N."/>
            <person name="Woyke T."/>
            <person name="Gelfand M."/>
        </authorList>
    </citation>
    <scope>NUCLEOTIDE SEQUENCE [LARGE SCALE GENOMIC DNA]</scope>
    <source>
        <strain evidence="2 5">LF13</strain>
    </source>
</reference>
<dbReference type="CDD" id="cd00060">
    <property type="entry name" value="FHA"/>
    <property type="match status" value="1"/>
</dbReference>
<proteinExistence type="predicted"/>
<reference evidence="3 4" key="1">
    <citation type="submission" date="2011-09" db="EMBL/GenBank/DDBJ databases">
        <title>The permanent draft genome of Caldithrix abyssi DSM 13497.</title>
        <authorList>
            <consortium name="US DOE Joint Genome Institute (JGI-PGF)"/>
            <person name="Lucas S."/>
            <person name="Han J."/>
            <person name="Lapidus A."/>
            <person name="Bruce D."/>
            <person name="Goodwin L."/>
            <person name="Pitluck S."/>
            <person name="Peters L."/>
            <person name="Kyrpides N."/>
            <person name="Mavromatis K."/>
            <person name="Ivanova N."/>
            <person name="Mikhailova N."/>
            <person name="Chertkov O."/>
            <person name="Detter J.C."/>
            <person name="Tapia R."/>
            <person name="Han C."/>
            <person name="Land M."/>
            <person name="Hauser L."/>
            <person name="Markowitz V."/>
            <person name="Cheng J.-F."/>
            <person name="Hugenholtz P."/>
            <person name="Woyke T."/>
            <person name="Wu D."/>
            <person name="Spring S."/>
            <person name="Brambilla E."/>
            <person name="Klenk H.-P."/>
            <person name="Eisen J.A."/>
        </authorList>
    </citation>
    <scope>NUCLEOTIDE SEQUENCE [LARGE SCALE GENOMIC DNA]</scope>
    <source>
        <strain evidence="3 4">DSM 13497</strain>
    </source>
</reference>
<dbReference type="Proteomes" id="UP000183868">
    <property type="component" value="Chromosome"/>
</dbReference>
<protein>
    <submittedName>
        <fullName evidence="2">FHA domain-containing protein</fullName>
    </submittedName>
    <submittedName>
        <fullName evidence="3">Forkhead-associated protein</fullName>
    </submittedName>
</protein>
<sequence length="205" mass="23057">MAFTKCRMGHVYDDSKFSECPFCKSAEEEENMVNLDSEETAALESTVPDYDTLPQDDPPIQKRIMSDETIPDQTVPDKILEKDEESALIAQKRATVKKRIEGFLVTYSHNPYGDHYPLYLGKNSIGRNTNNDIVINDMAMSGDHAIILFRGNKTFIEDKLSVNGTFINDGEESIDRATLKDNDIIKMGKTVFKIKIIGEAPGKEN</sequence>